<dbReference type="AlphaFoldDB" id="A0A833FM41"/>
<dbReference type="EMBL" id="WBOA01000001">
    <property type="protein sequence ID" value="KAB1951742.1"/>
    <property type="molecule type" value="Genomic_DNA"/>
</dbReference>
<dbReference type="PROSITE" id="PS50943">
    <property type="entry name" value="HTH_CROC1"/>
    <property type="match status" value="1"/>
</dbReference>
<feature type="domain" description="HTH cro/C1-type" evidence="1">
    <location>
        <begin position="5"/>
        <end position="71"/>
    </location>
</feature>
<sequence>MKNRIKQLRREHGLKQSELAEEFNNFIWQNRLKIKPINFSVISKWETEKSHPTKATYKALANLFDVSVPYLKGALAYDDLTPEEKKLEDRLSRAINNAIADELKYSSLSNKENRRATKIALQDASAYYA</sequence>
<accession>A0A833FM41</accession>
<organism evidence="2 3">
    <name type="scientific">Lactobacillus gasseri</name>
    <dbReference type="NCBI Taxonomy" id="1596"/>
    <lineage>
        <taxon>Bacteria</taxon>
        <taxon>Bacillati</taxon>
        <taxon>Bacillota</taxon>
        <taxon>Bacilli</taxon>
        <taxon>Lactobacillales</taxon>
        <taxon>Lactobacillaceae</taxon>
        <taxon>Lactobacillus</taxon>
    </lineage>
</organism>
<gene>
    <name evidence="2" type="ORF">F8244_04360</name>
</gene>
<evidence type="ECO:0000313" key="2">
    <source>
        <dbReference type="EMBL" id="KAB1951742.1"/>
    </source>
</evidence>
<dbReference type="Gene3D" id="1.10.260.40">
    <property type="entry name" value="lambda repressor-like DNA-binding domains"/>
    <property type="match status" value="1"/>
</dbReference>
<proteinExistence type="predicted"/>
<evidence type="ECO:0000259" key="1">
    <source>
        <dbReference type="PROSITE" id="PS50943"/>
    </source>
</evidence>
<protein>
    <submittedName>
        <fullName evidence="2">Helix-turn-helix transcriptional regulator</fullName>
    </submittedName>
</protein>
<dbReference type="InterPro" id="IPR010982">
    <property type="entry name" value="Lambda_DNA-bd_dom_sf"/>
</dbReference>
<dbReference type="SMART" id="SM00530">
    <property type="entry name" value="HTH_XRE"/>
    <property type="match status" value="1"/>
</dbReference>
<dbReference type="SUPFAM" id="SSF47413">
    <property type="entry name" value="lambda repressor-like DNA-binding domains"/>
    <property type="match status" value="1"/>
</dbReference>
<dbReference type="InterPro" id="IPR001387">
    <property type="entry name" value="Cro/C1-type_HTH"/>
</dbReference>
<dbReference type="Proteomes" id="UP000460112">
    <property type="component" value="Unassembled WGS sequence"/>
</dbReference>
<reference evidence="2 3" key="1">
    <citation type="submission" date="2019-09" db="EMBL/GenBank/DDBJ databases">
        <title>Investigation of probiotic properties of different lactic acid bacteria.</title>
        <authorList>
            <person name="Jaomanjaka F."/>
            <person name="Blanc P."/>
        </authorList>
    </citation>
    <scope>NUCLEOTIDE SEQUENCE [LARGE SCALE GENOMIC DNA]</scope>
    <source>
        <strain evidence="2 3">BIO6369</strain>
    </source>
</reference>
<dbReference type="CDD" id="cd00093">
    <property type="entry name" value="HTH_XRE"/>
    <property type="match status" value="1"/>
</dbReference>
<dbReference type="RefSeq" id="WP_151494734.1">
    <property type="nucleotide sequence ID" value="NZ_WBOA01000001.1"/>
</dbReference>
<dbReference type="GO" id="GO:0003677">
    <property type="term" value="F:DNA binding"/>
    <property type="evidence" value="ECO:0007669"/>
    <property type="project" value="InterPro"/>
</dbReference>
<dbReference type="Pfam" id="PF01381">
    <property type="entry name" value="HTH_3"/>
    <property type="match status" value="1"/>
</dbReference>
<comment type="caution">
    <text evidence="2">The sequence shown here is derived from an EMBL/GenBank/DDBJ whole genome shotgun (WGS) entry which is preliminary data.</text>
</comment>
<evidence type="ECO:0000313" key="3">
    <source>
        <dbReference type="Proteomes" id="UP000460112"/>
    </source>
</evidence>
<name>A0A833FM41_LACGS</name>